<reference evidence="3" key="2">
    <citation type="journal article" date="2021" name="Genome Biol. Evol.">
        <title>Developing a high-quality reference genome for a parasitic bivalve with doubly uniparental inheritance (Bivalvia: Unionida).</title>
        <authorList>
            <person name="Smith C.H."/>
        </authorList>
    </citation>
    <scope>NUCLEOTIDE SEQUENCE</scope>
    <source>
        <strain evidence="3">CHS0354</strain>
        <tissue evidence="3">Mantle</tissue>
    </source>
</reference>
<dbReference type="AlphaFoldDB" id="A0AAE0SR96"/>
<comment type="caution">
    <text evidence="3">The sequence shown here is derived from an EMBL/GenBank/DDBJ whole genome shotgun (WGS) entry which is preliminary data.</text>
</comment>
<keyword evidence="2" id="KW-0732">Signal</keyword>
<keyword evidence="4" id="KW-1185">Reference proteome</keyword>
<feature type="chain" id="PRO_5042174384" evidence="2">
    <location>
        <begin position="20"/>
        <end position="236"/>
    </location>
</feature>
<sequence>MDFTQRILTFGLIFGVVNGQVQTNAIVTSAKSKENVGIAAVQSPIELGFELGKRRKDPGGLPITNFLESNFVKDTSIRLPSVGITTTEEMISASNLKVLPSDNTGTHRPTTVSATTLTDLIWSDRADTGTTDASSGSNAWVLPSTTTDKSRGWAPSTQIPGSRNLDIWDTQSARAADGMGLMNALDPFSALNSILPLGFYGMDGSDFMSLNGLMGMMGRTGGMNDIIPMWALLTET</sequence>
<feature type="signal peptide" evidence="2">
    <location>
        <begin position="1"/>
        <end position="19"/>
    </location>
</feature>
<feature type="region of interest" description="Disordered" evidence="1">
    <location>
        <begin position="128"/>
        <end position="156"/>
    </location>
</feature>
<dbReference type="EMBL" id="JAEAOA010001282">
    <property type="protein sequence ID" value="KAK3596592.1"/>
    <property type="molecule type" value="Genomic_DNA"/>
</dbReference>
<name>A0AAE0SR96_9BIVA</name>
<protein>
    <submittedName>
        <fullName evidence="3">Uncharacterized protein</fullName>
    </submittedName>
</protein>
<evidence type="ECO:0000313" key="3">
    <source>
        <dbReference type="EMBL" id="KAK3596592.1"/>
    </source>
</evidence>
<accession>A0AAE0SR96</accession>
<evidence type="ECO:0000256" key="1">
    <source>
        <dbReference type="SAM" id="MobiDB-lite"/>
    </source>
</evidence>
<dbReference type="Proteomes" id="UP001195483">
    <property type="component" value="Unassembled WGS sequence"/>
</dbReference>
<organism evidence="3 4">
    <name type="scientific">Potamilus streckersoni</name>
    <dbReference type="NCBI Taxonomy" id="2493646"/>
    <lineage>
        <taxon>Eukaryota</taxon>
        <taxon>Metazoa</taxon>
        <taxon>Spiralia</taxon>
        <taxon>Lophotrochozoa</taxon>
        <taxon>Mollusca</taxon>
        <taxon>Bivalvia</taxon>
        <taxon>Autobranchia</taxon>
        <taxon>Heteroconchia</taxon>
        <taxon>Palaeoheterodonta</taxon>
        <taxon>Unionida</taxon>
        <taxon>Unionoidea</taxon>
        <taxon>Unionidae</taxon>
        <taxon>Ambleminae</taxon>
        <taxon>Lampsilini</taxon>
        <taxon>Potamilus</taxon>
    </lineage>
</organism>
<evidence type="ECO:0000313" key="4">
    <source>
        <dbReference type="Proteomes" id="UP001195483"/>
    </source>
</evidence>
<gene>
    <name evidence="3" type="ORF">CHS0354_020933</name>
</gene>
<evidence type="ECO:0000256" key="2">
    <source>
        <dbReference type="SAM" id="SignalP"/>
    </source>
</evidence>
<reference evidence="3" key="3">
    <citation type="submission" date="2023-05" db="EMBL/GenBank/DDBJ databases">
        <authorList>
            <person name="Smith C.H."/>
        </authorList>
    </citation>
    <scope>NUCLEOTIDE SEQUENCE</scope>
    <source>
        <strain evidence="3">CHS0354</strain>
        <tissue evidence="3">Mantle</tissue>
    </source>
</reference>
<reference evidence="3" key="1">
    <citation type="journal article" date="2021" name="Genome Biol. Evol.">
        <title>A High-Quality Reference Genome for a Parasitic Bivalve with Doubly Uniparental Inheritance (Bivalvia: Unionida).</title>
        <authorList>
            <person name="Smith C.H."/>
        </authorList>
    </citation>
    <scope>NUCLEOTIDE SEQUENCE</scope>
    <source>
        <strain evidence="3">CHS0354</strain>
    </source>
</reference>
<feature type="compositionally biased region" description="Polar residues" evidence="1">
    <location>
        <begin position="128"/>
        <end position="147"/>
    </location>
</feature>
<proteinExistence type="predicted"/>